<keyword evidence="5" id="KW-0520">NAD</keyword>
<evidence type="ECO:0000259" key="7">
    <source>
        <dbReference type="Pfam" id="PF01761"/>
    </source>
</evidence>
<evidence type="ECO:0000256" key="2">
    <source>
        <dbReference type="ARBA" id="ARBA00022723"/>
    </source>
</evidence>
<dbReference type="InterPro" id="IPR030960">
    <property type="entry name" value="DHQS/DOIS_N"/>
</dbReference>
<keyword evidence="2" id="KW-0479">Metal-binding</keyword>
<feature type="domain" description="3-dehydroquinate synthase N-terminal" evidence="7">
    <location>
        <begin position="63"/>
        <end position="173"/>
    </location>
</feature>
<evidence type="ECO:0000313" key="8">
    <source>
        <dbReference type="EMBL" id="SVE00085.1"/>
    </source>
</evidence>
<protein>
    <recommendedName>
        <fullName evidence="7">3-dehydroquinate synthase N-terminal domain-containing protein</fullName>
    </recommendedName>
</protein>
<gene>
    <name evidence="8" type="ORF">METZ01_LOCUS452939</name>
</gene>
<dbReference type="Gene3D" id="3.40.50.1970">
    <property type="match status" value="1"/>
</dbReference>
<dbReference type="GO" id="GO:0000166">
    <property type="term" value="F:nucleotide binding"/>
    <property type="evidence" value="ECO:0007669"/>
    <property type="project" value="UniProtKB-KW"/>
</dbReference>
<dbReference type="Gene3D" id="1.20.1090.10">
    <property type="entry name" value="Dehydroquinate synthase-like - alpha domain"/>
    <property type="match status" value="1"/>
</dbReference>
<keyword evidence="4" id="KW-0862">Zinc</keyword>
<dbReference type="GO" id="GO:0003856">
    <property type="term" value="F:3-dehydroquinate synthase activity"/>
    <property type="evidence" value="ECO:0007669"/>
    <property type="project" value="TreeGrafter"/>
</dbReference>
<dbReference type="SUPFAM" id="SSF56796">
    <property type="entry name" value="Dehydroquinate synthase-like"/>
    <property type="match status" value="1"/>
</dbReference>
<dbReference type="PANTHER" id="PTHR43622:SF1">
    <property type="entry name" value="3-DEHYDROQUINATE SYNTHASE"/>
    <property type="match status" value="1"/>
</dbReference>
<organism evidence="8">
    <name type="scientific">marine metagenome</name>
    <dbReference type="NCBI Taxonomy" id="408172"/>
    <lineage>
        <taxon>unclassified sequences</taxon>
        <taxon>metagenomes</taxon>
        <taxon>ecological metagenomes</taxon>
    </lineage>
</organism>
<evidence type="ECO:0000256" key="3">
    <source>
        <dbReference type="ARBA" id="ARBA00022741"/>
    </source>
</evidence>
<reference evidence="8" key="1">
    <citation type="submission" date="2018-05" db="EMBL/GenBank/DDBJ databases">
        <authorList>
            <person name="Lanie J.A."/>
            <person name="Ng W.-L."/>
            <person name="Kazmierczak K.M."/>
            <person name="Andrzejewski T.M."/>
            <person name="Davidsen T.M."/>
            <person name="Wayne K.J."/>
            <person name="Tettelin H."/>
            <person name="Glass J.I."/>
            <person name="Rusch D."/>
            <person name="Podicherti R."/>
            <person name="Tsui H.-C.T."/>
            <person name="Winkler M.E."/>
        </authorList>
    </citation>
    <scope>NUCLEOTIDE SEQUENCE</scope>
</reference>
<keyword evidence="3" id="KW-0547">Nucleotide-binding</keyword>
<comment type="cofactor">
    <cofactor evidence="1">
        <name>Zn(2+)</name>
        <dbReference type="ChEBI" id="CHEBI:29105"/>
    </cofactor>
</comment>
<dbReference type="EMBL" id="UINC01187386">
    <property type="protein sequence ID" value="SVE00085.1"/>
    <property type="molecule type" value="Genomic_DNA"/>
</dbReference>
<name>A0A382ZYN4_9ZZZZ</name>
<feature type="non-terminal residue" evidence="8">
    <location>
        <position position="200"/>
    </location>
</feature>
<dbReference type="Pfam" id="PF01761">
    <property type="entry name" value="DHQ_synthase"/>
    <property type="match status" value="1"/>
</dbReference>
<proteinExistence type="predicted"/>
<dbReference type="AlphaFoldDB" id="A0A382ZYN4"/>
<dbReference type="InterPro" id="IPR050071">
    <property type="entry name" value="Dehydroquinate_synthase"/>
</dbReference>
<evidence type="ECO:0000256" key="1">
    <source>
        <dbReference type="ARBA" id="ARBA00001947"/>
    </source>
</evidence>
<dbReference type="FunFam" id="3.40.50.1970:FF:000007">
    <property type="entry name" value="Pentafunctional AROM polypeptide"/>
    <property type="match status" value="1"/>
</dbReference>
<accession>A0A382ZYN4</accession>
<sequence>MIKVDLGKDSYNISIGNSFVGSIKSKVEESNSKCILITQETIYNAFEDKFSTLESLGIDVHFIGEGEDAKSIDTAITICDKMSSLGYDRSSTIFAVGGGVVGDVSGFVASIFMRGISHIQFPTTLLAMIDSAIGGKTGVNLKNGKNLIGRIHQPKEVIIDISFLNTLPKRELNASLAEAIKYGLIYDRDLFDYLVNNFHD</sequence>
<evidence type="ECO:0000256" key="6">
    <source>
        <dbReference type="ARBA" id="ARBA00023239"/>
    </source>
</evidence>
<evidence type="ECO:0000256" key="4">
    <source>
        <dbReference type="ARBA" id="ARBA00022833"/>
    </source>
</evidence>
<dbReference type="GO" id="GO:0046872">
    <property type="term" value="F:metal ion binding"/>
    <property type="evidence" value="ECO:0007669"/>
    <property type="project" value="UniProtKB-KW"/>
</dbReference>
<dbReference type="PANTHER" id="PTHR43622">
    <property type="entry name" value="3-DEHYDROQUINATE SYNTHASE"/>
    <property type="match status" value="1"/>
</dbReference>
<keyword evidence="6" id="KW-0456">Lyase</keyword>
<evidence type="ECO:0000256" key="5">
    <source>
        <dbReference type="ARBA" id="ARBA00023027"/>
    </source>
</evidence>